<name>A0A1N7PAP4_9PROT</name>
<dbReference type="GO" id="GO:0016491">
    <property type="term" value="F:oxidoreductase activity"/>
    <property type="evidence" value="ECO:0007669"/>
    <property type="project" value="UniProtKB-KW"/>
</dbReference>
<keyword evidence="5" id="KW-0274">FAD</keyword>
<sequence length="439" mass="48589">MTDTVLDLAGIGIGPFNMSVAAHLDSLPEVKAAFFDRRPTFNWHPGLMLPGAELQNSYLKDLVTAANPTSPWSFMAYLVRHKRFYKFLNCEFDAVYRKETAAYFKWVASSLPSLNFGHEAEQVSFDKDRFTVRFANGSNVQARSLSVGVGTTPSVPDCAAPWLSDTCFHASEIVFRKNALRGKKVAIIGGGQSGCEVFLDLINGAVGDQDRVLWFSRRPNFEPLDASAFTNEYFTPEYSDRFHPLPAALKTLKLAQQKLASDGASPSTLLAIYRRLYELTYLDGCQADLRLMPNREVVAIERQGNSYALTVRNHFDEQLATYHVEAIVLATGYATRTPACLDGLKGRMQFEGPDRYALNADYSVIWDGPASNRIYAVNASRHSHGIADPQMSIAAWRGATIVNSLLGRMHFDLELPPSLVRWGTEDGDTPAALIAEAAE</sequence>
<evidence type="ECO:0000256" key="5">
    <source>
        <dbReference type="ARBA" id="ARBA00022827"/>
    </source>
</evidence>
<evidence type="ECO:0000313" key="9">
    <source>
        <dbReference type="Proteomes" id="UP000185678"/>
    </source>
</evidence>
<accession>A0A1N7PAP4</accession>
<evidence type="ECO:0000256" key="6">
    <source>
        <dbReference type="ARBA" id="ARBA00022857"/>
    </source>
</evidence>
<keyword evidence="7" id="KW-0560">Oxidoreductase</keyword>
<comment type="cofactor">
    <cofactor evidence="1">
        <name>FAD</name>
        <dbReference type="ChEBI" id="CHEBI:57692"/>
    </cofactor>
</comment>
<evidence type="ECO:0000313" key="8">
    <source>
        <dbReference type="EMBL" id="SIT07577.1"/>
    </source>
</evidence>
<dbReference type="Pfam" id="PF13434">
    <property type="entry name" value="Lys_Orn_oxgnase"/>
    <property type="match status" value="1"/>
</dbReference>
<keyword evidence="4" id="KW-0285">Flavoprotein</keyword>
<evidence type="ECO:0000256" key="7">
    <source>
        <dbReference type="ARBA" id="ARBA00023002"/>
    </source>
</evidence>
<dbReference type="Proteomes" id="UP000185678">
    <property type="component" value="Unassembled WGS sequence"/>
</dbReference>
<comment type="similarity">
    <text evidence="3">Belongs to the lysine N(6)-hydroxylase/L-ornithine N(5)-oxygenase family.</text>
</comment>
<keyword evidence="6" id="KW-0521">NADP</keyword>
<proteinExistence type="inferred from homology"/>
<dbReference type="RefSeq" id="WP_076401495.1">
    <property type="nucleotide sequence ID" value="NZ_FTOA01000006.1"/>
</dbReference>
<gene>
    <name evidence="8" type="ORF">SAMN05421779_106187</name>
</gene>
<reference evidence="8 9" key="1">
    <citation type="submission" date="2017-01" db="EMBL/GenBank/DDBJ databases">
        <authorList>
            <person name="Mah S.A."/>
            <person name="Swanson W.J."/>
            <person name="Moy G.W."/>
            <person name="Vacquier V.D."/>
        </authorList>
    </citation>
    <scope>NUCLEOTIDE SEQUENCE [LARGE SCALE GENOMIC DNA]</scope>
    <source>
        <strain evidence="8 9">DSM 11589</strain>
    </source>
</reference>
<dbReference type="STRING" id="80876.SAMN05421779_106187"/>
<dbReference type="SUPFAM" id="SSF51905">
    <property type="entry name" value="FAD/NAD(P)-binding domain"/>
    <property type="match status" value="2"/>
</dbReference>
<dbReference type="PANTHER" id="PTHR42802:SF1">
    <property type="entry name" value="L-ORNITHINE N(5)-MONOOXYGENASE"/>
    <property type="match status" value="1"/>
</dbReference>
<dbReference type="PANTHER" id="PTHR42802">
    <property type="entry name" value="MONOOXYGENASE"/>
    <property type="match status" value="1"/>
</dbReference>
<evidence type="ECO:0000256" key="3">
    <source>
        <dbReference type="ARBA" id="ARBA00007588"/>
    </source>
</evidence>
<dbReference type="EMBL" id="FTOA01000006">
    <property type="protein sequence ID" value="SIT07577.1"/>
    <property type="molecule type" value="Genomic_DNA"/>
</dbReference>
<evidence type="ECO:0000256" key="2">
    <source>
        <dbReference type="ARBA" id="ARBA00004924"/>
    </source>
</evidence>
<dbReference type="InterPro" id="IPR025700">
    <property type="entry name" value="Lys/Orn_oxygenase"/>
</dbReference>
<dbReference type="InterPro" id="IPR036188">
    <property type="entry name" value="FAD/NAD-bd_sf"/>
</dbReference>
<evidence type="ECO:0000256" key="4">
    <source>
        <dbReference type="ARBA" id="ARBA00022630"/>
    </source>
</evidence>
<evidence type="ECO:0000256" key="1">
    <source>
        <dbReference type="ARBA" id="ARBA00001974"/>
    </source>
</evidence>
<dbReference type="Gene3D" id="3.50.50.60">
    <property type="entry name" value="FAD/NAD(P)-binding domain"/>
    <property type="match status" value="1"/>
</dbReference>
<protein>
    <submittedName>
        <fullName evidence="8">Lysine N6-hydroxylase</fullName>
    </submittedName>
</protein>
<keyword evidence="9" id="KW-1185">Reference proteome</keyword>
<dbReference type="AlphaFoldDB" id="A0A1N7PAP4"/>
<dbReference type="OrthoDB" id="7527071at2"/>
<comment type="pathway">
    <text evidence="2">Siderophore biosynthesis.</text>
</comment>
<organism evidence="8 9">
    <name type="scientific">Insolitispirillum peregrinum</name>
    <dbReference type="NCBI Taxonomy" id="80876"/>
    <lineage>
        <taxon>Bacteria</taxon>
        <taxon>Pseudomonadati</taxon>
        <taxon>Pseudomonadota</taxon>
        <taxon>Alphaproteobacteria</taxon>
        <taxon>Rhodospirillales</taxon>
        <taxon>Novispirillaceae</taxon>
        <taxon>Insolitispirillum</taxon>
    </lineage>
</organism>